<dbReference type="PANTHER" id="PTHR33840:SF16">
    <property type="entry name" value="DUF2235 DOMAIN-CONTAINING PROTEIN"/>
    <property type="match status" value="1"/>
</dbReference>
<reference evidence="3 4" key="1">
    <citation type="submission" date="2023-04" db="EMBL/GenBank/DDBJ databases">
        <title>Colletotrichum tabacum stain YC1 causing leaf anthracnose on Nicotiana tabacum(L.) cv.</title>
        <authorList>
            <person name="Ji Z."/>
            <person name="Wang M."/>
            <person name="Zhang J."/>
            <person name="Wang N."/>
            <person name="Zhou Z."/>
        </authorList>
    </citation>
    <scope>NUCLEOTIDE SEQUENCE [LARGE SCALE GENOMIC DNA]</scope>
    <source>
        <strain evidence="3 4">YC1</strain>
    </source>
</reference>
<dbReference type="SUPFAM" id="SSF53474">
    <property type="entry name" value="alpha/beta-Hydrolases"/>
    <property type="match status" value="1"/>
</dbReference>
<dbReference type="InterPro" id="IPR018712">
    <property type="entry name" value="Tle1-like_cat"/>
</dbReference>
<comment type="caution">
    <text evidence="3">The sequence shown here is derived from an EMBL/GenBank/DDBJ whole genome shotgun (WGS) entry which is preliminary data.</text>
</comment>
<name>A0AAV9TQ14_9PEZI</name>
<organism evidence="3 4">
    <name type="scientific">Colletotrichum tabaci</name>
    <dbReference type="NCBI Taxonomy" id="1209068"/>
    <lineage>
        <taxon>Eukaryota</taxon>
        <taxon>Fungi</taxon>
        <taxon>Dikarya</taxon>
        <taxon>Ascomycota</taxon>
        <taxon>Pezizomycotina</taxon>
        <taxon>Sordariomycetes</taxon>
        <taxon>Hypocreomycetidae</taxon>
        <taxon>Glomerellales</taxon>
        <taxon>Glomerellaceae</taxon>
        <taxon>Colletotrichum</taxon>
        <taxon>Colletotrichum destructivum species complex</taxon>
    </lineage>
</organism>
<dbReference type="Pfam" id="PF09994">
    <property type="entry name" value="T6SS_Tle1-like_cat"/>
    <property type="match status" value="1"/>
</dbReference>
<dbReference type="EMBL" id="JASAOK010000002">
    <property type="protein sequence ID" value="KAK6225399.1"/>
    <property type="molecule type" value="Genomic_DNA"/>
</dbReference>
<keyword evidence="4" id="KW-1185">Reference proteome</keyword>
<dbReference type="PANTHER" id="PTHR33840">
    <property type="match status" value="1"/>
</dbReference>
<dbReference type="Proteomes" id="UP001327957">
    <property type="component" value="Unassembled WGS sequence"/>
</dbReference>
<accession>A0AAV9TQ14</accession>
<evidence type="ECO:0000313" key="3">
    <source>
        <dbReference type="EMBL" id="KAK6225399.1"/>
    </source>
</evidence>
<evidence type="ECO:0000313" key="4">
    <source>
        <dbReference type="Proteomes" id="UP001327957"/>
    </source>
</evidence>
<gene>
    <name evidence="3" type="ORF">QIS74_01446</name>
</gene>
<dbReference type="InterPro" id="IPR029058">
    <property type="entry name" value="AB_hydrolase_fold"/>
</dbReference>
<feature type="domain" description="T6SS Phospholipase effector Tle1-like catalytic" evidence="2">
    <location>
        <begin position="71"/>
        <end position="452"/>
    </location>
</feature>
<evidence type="ECO:0000259" key="2">
    <source>
        <dbReference type="Pfam" id="PF09994"/>
    </source>
</evidence>
<sequence length="654" mass="74189">MGPPASTNSSDLWRSFVVGSTDFKPKSVVPPALDFSGQVPSSQIYTLEQVDELQVKKKSTVSDVCEKAHRKKIIVCCDGTWQSSVSGEMNIPSNVTRLARSMALTGKDENDNTCQQIVYYSAGIGTGAGVNIFERGRQAGFGDGLAADVFEAYNFIVTNYAPNDQIYCFGFSRGAYTARSVAGLINDIGIIQPRELDDFPDLYNLYRKRTVDSFNFRKSKDFREWITGVREQGFEYLEDSPDVDDHWIKVPHKLPPEFTRVVEVVGVFDTVGALGVPGWGIFDSIDEMGIPVTAWYTKIFNQVVRFVPFTGIDSLGFHNTSLSRYIKHAFHALSLDEHQKAFTPTLWRLPGNNDQRPQPSGKPRKELAKEFRELVQTNNGKASEKKLSQVWEALIESEMAEQLKESDESKLLQVWFPGSHINIGGGNPFILWGFPYDCEQLALLSFTWMCDQISKFVRIDDEQKKDGDSKPRPSLSLADREIASRQKLIHGAKMKESLWWNRLLQPVRIGINHTWFFESPLKAVPDDADDAWANGPVIEIFEPFMKFLPFLSKYRTPGEYKKDSAGNDIGQTNEEMHPSVHYRVANHPSYRPRPLEGFLRCKNIQKPGRPWYEWKKGDVVIPEYVIKDTDYVSRRLAERSRGGKEFLASLDGMK</sequence>
<feature type="region of interest" description="Disordered" evidence="1">
    <location>
        <begin position="346"/>
        <end position="365"/>
    </location>
</feature>
<proteinExistence type="predicted"/>
<protein>
    <submittedName>
        <fullName evidence="3">Peptidoglycan binding domain-containing protein</fullName>
    </submittedName>
</protein>
<dbReference type="AlphaFoldDB" id="A0AAV9TQ14"/>
<evidence type="ECO:0000256" key="1">
    <source>
        <dbReference type="SAM" id="MobiDB-lite"/>
    </source>
</evidence>